<dbReference type="InterPro" id="IPR026961">
    <property type="entry name" value="PGG_dom"/>
</dbReference>
<dbReference type="EMBL" id="JAJSOW010000100">
    <property type="protein sequence ID" value="KAI9186304.1"/>
    <property type="molecule type" value="Genomic_DNA"/>
</dbReference>
<keyword evidence="1" id="KW-0812">Transmembrane</keyword>
<dbReference type="Proteomes" id="UP001064489">
    <property type="component" value="Chromosome 3"/>
</dbReference>
<accession>A0AAD5NXJ6</accession>
<feature type="transmembrane region" description="Helical" evidence="1">
    <location>
        <begin position="205"/>
        <end position="225"/>
    </location>
</feature>
<keyword evidence="4" id="KW-1185">Reference proteome</keyword>
<evidence type="ECO:0000313" key="3">
    <source>
        <dbReference type="EMBL" id="KAI9186304.1"/>
    </source>
</evidence>
<reference evidence="3" key="2">
    <citation type="submission" date="2023-02" db="EMBL/GenBank/DDBJ databases">
        <authorList>
            <person name="Swenson N.G."/>
            <person name="Wegrzyn J.L."/>
            <person name="Mcevoy S.L."/>
        </authorList>
    </citation>
    <scope>NUCLEOTIDE SEQUENCE</scope>
    <source>
        <strain evidence="3">91603</strain>
        <tissue evidence="3">Leaf</tissue>
    </source>
</reference>
<comment type="caution">
    <text evidence="3">The sequence shown here is derived from an EMBL/GenBank/DDBJ whole genome shotgun (WGS) entry which is preliminary data.</text>
</comment>
<dbReference type="AlphaFoldDB" id="A0AAD5NXJ6"/>
<dbReference type="GO" id="GO:0016020">
    <property type="term" value="C:membrane"/>
    <property type="evidence" value="ECO:0007669"/>
    <property type="project" value="TreeGrafter"/>
</dbReference>
<dbReference type="InterPro" id="IPR036770">
    <property type="entry name" value="Ankyrin_rpt-contain_sf"/>
</dbReference>
<keyword evidence="1" id="KW-0472">Membrane</keyword>
<feature type="transmembrane region" description="Helical" evidence="1">
    <location>
        <begin position="164"/>
        <end position="185"/>
    </location>
</feature>
<organism evidence="3 4">
    <name type="scientific">Acer negundo</name>
    <name type="common">Box elder</name>
    <dbReference type="NCBI Taxonomy" id="4023"/>
    <lineage>
        <taxon>Eukaryota</taxon>
        <taxon>Viridiplantae</taxon>
        <taxon>Streptophyta</taxon>
        <taxon>Embryophyta</taxon>
        <taxon>Tracheophyta</taxon>
        <taxon>Spermatophyta</taxon>
        <taxon>Magnoliopsida</taxon>
        <taxon>eudicotyledons</taxon>
        <taxon>Gunneridae</taxon>
        <taxon>Pentapetalae</taxon>
        <taxon>rosids</taxon>
        <taxon>malvids</taxon>
        <taxon>Sapindales</taxon>
        <taxon>Sapindaceae</taxon>
        <taxon>Hippocastanoideae</taxon>
        <taxon>Acereae</taxon>
        <taxon>Acer</taxon>
    </lineage>
</organism>
<dbReference type="Pfam" id="PF13962">
    <property type="entry name" value="PGG"/>
    <property type="match status" value="1"/>
</dbReference>
<feature type="transmembrane region" description="Helical" evidence="1">
    <location>
        <begin position="277"/>
        <end position="296"/>
    </location>
</feature>
<evidence type="ECO:0000313" key="4">
    <source>
        <dbReference type="Proteomes" id="UP001064489"/>
    </source>
</evidence>
<dbReference type="Gene3D" id="1.25.40.20">
    <property type="entry name" value="Ankyrin repeat-containing domain"/>
    <property type="match status" value="1"/>
</dbReference>
<proteinExistence type="predicted"/>
<evidence type="ECO:0000259" key="2">
    <source>
        <dbReference type="Pfam" id="PF13962"/>
    </source>
</evidence>
<protein>
    <recommendedName>
        <fullName evidence="2">PGG domain-containing protein</fullName>
    </recommendedName>
</protein>
<feature type="domain" description="PGG" evidence="2">
    <location>
        <begin position="157"/>
        <end position="270"/>
    </location>
</feature>
<dbReference type="PANTHER" id="PTHR24177">
    <property type="entry name" value="CASKIN"/>
    <property type="match status" value="1"/>
</dbReference>
<feature type="transmembrane region" description="Helical" evidence="1">
    <location>
        <begin position="245"/>
        <end position="271"/>
    </location>
</feature>
<evidence type="ECO:0000256" key="1">
    <source>
        <dbReference type="SAM" id="Phobius"/>
    </source>
</evidence>
<sequence>MMISKVDWSYKEALERLKKPVLIAAKLGIHEFVHEVLKANQCSALFRDEERRNIFLLAISYRKEKVFSLIHDQMSSIRDYTTNCRDSEDDNILHLAAKFVPSSQIPGSALQMQRELQWFKCVKDLFPSFLEYRLNKSDETPEEVFTKEHKDLVEKGEKWMRDTATSCSVVAALIITIVFAAAFTVPGGIDSNGIPNYLKATSFRIFAISTAIALFSSTTSVQMFLGMLTSRYEEEDFLKVLPGKLIIGLMTLFLSSSSMMVSFGAAFCIVLNHPWKWIIVLICLLGCIPVTLFARMQFPLLVHIFKSTYGPSVFKSMKRLTY</sequence>
<keyword evidence="1" id="KW-1133">Transmembrane helix</keyword>
<reference evidence="3" key="1">
    <citation type="journal article" date="2022" name="Plant J.">
        <title>Strategies of tolerance reflected in two North American maple genomes.</title>
        <authorList>
            <person name="McEvoy S.L."/>
            <person name="Sezen U.U."/>
            <person name="Trouern-Trend A."/>
            <person name="McMahon S.M."/>
            <person name="Schaberg P.G."/>
            <person name="Yang J."/>
            <person name="Wegrzyn J.L."/>
            <person name="Swenson N.G."/>
        </authorList>
    </citation>
    <scope>NUCLEOTIDE SEQUENCE</scope>
    <source>
        <strain evidence="3">91603</strain>
    </source>
</reference>
<gene>
    <name evidence="3" type="ORF">LWI28_016045</name>
</gene>
<dbReference type="PANTHER" id="PTHR24177:SF365">
    <property type="entry name" value="ANKYRIN REPEAT-CONTAINING PROTEIN NPR4-LIKE ISOFORM X1"/>
    <property type="match status" value="1"/>
</dbReference>
<name>A0AAD5NXJ6_ACENE</name>